<dbReference type="PANTHER" id="PTHR43611:SF3">
    <property type="entry name" value="FLAVIN MONONUCLEOTIDE HYDROLASE 1, CHLOROPLATIC"/>
    <property type="match status" value="1"/>
</dbReference>
<sequence length="212" mass="24547">MVKGMGKCAYTDVIFDYCDVLLDWRPRLPLDGQYPAGVVDMFFDKTDEYGFDYYDAMSDSGWSEERVLADYERHHGPAVAWVFRVYFERQQLSLYDMIDGMPTLLRDLDADGVRLWGLTNFTAKYVHAAREKFPWLRLLRDTVVSSEERIRKPDPMIYRRAIERFGVNPATTAFVDDKAYNAEAATAVGLHGIRFLNAAQTRARLLPENDHR</sequence>
<reference evidence="1 2" key="1">
    <citation type="submission" date="2014-03" db="EMBL/GenBank/DDBJ databases">
        <title>Genomics of Bifidobacteria.</title>
        <authorList>
            <person name="Ventura M."/>
            <person name="Milani C."/>
            <person name="Lugli G.A."/>
        </authorList>
    </citation>
    <scope>NUCLEOTIDE SEQUENCE [LARGE SCALE GENOMIC DNA]</scope>
    <source>
        <strain evidence="1 2">DSM 23969</strain>
    </source>
</reference>
<evidence type="ECO:0000313" key="2">
    <source>
        <dbReference type="Proteomes" id="UP000029108"/>
    </source>
</evidence>
<dbReference type="InterPro" id="IPR006439">
    <property type="entry name" value="HAD-SF_hydro_IA"/>
</dbReference>
<accession>A0A086ZXN5</accession>
<dbReference type="NCBIfam" id="TIGR01509">
    <property type="entry name" value="HAD-SF-IA-v3"/>
    <property type="match status" value="1"/>
</dbReference>
<gene>
    <name evidence="1" type="ORF">BBIA_0850</name>
</gene>
<comment type="caution">
    <text evidence="1">The sequence shown here is derived from an EMBL/GenBank/DDBJ whole genome shotgun (WGS) entry which is preliminary data.</text>
</comment>
<dbReference type="EMBL" id="JGYN01000010">
    <property type="protein sequence ID" value="KFI51285.1"/>
    <property type="molecule type" value="Genomic_DNA"/>
</dbReference>
<dbReference type="GO" id="GO:0016787">
    <property type="term" value="F:hydrolase activity"/>
    <property type="evidence" value="ECO:0007669"/>
    <property type="project" value="UniProtKB-KW"/>
</dbReference>
<evidence type="ECO:0000313" key="1">
    <source>
        <dbReference type="EMBL" id="KFI51285.1"/>
    </source>
</evidence>
<dbReference type="Proteomes" id="UP000029108">
    <property type="component" value="Unassembled WGS sequence"/>
</dbReference>
<dbReference type="Pfam" id="PF00702">
    <property type="entry name" value="Hydrolase"/>
    <property type="match status" value="1"/>
</dbReference>
<dbReference type="SUPFAM" id="SSF56784">
    <property type="entry name" value="HAD-like"/>
    <property type="match status" value="1"/>
</dbReference>
<organism evidence="1 2">
    <name type="scientific">Bifidobacterium biavatii DSM 23969</name>
    <dbReference type="NCBI Taxonomy" id="1437608"/>
    <lineage>
        <taxon>Bacteria</taxon>
        <taxon>Bacillati</taxon>
        <taxon>Actinomycetota</taxon>
        <taxon>Actinomycetes</taxon>
        <taxon>Bifidobacteriales</taxon>
        <taxon>Bifidobacteriaceae</taxon>
        <taxon>Bifidobacterium</taxon>
    </lineage>
</organism>
<proteinExistence type="predicted"/>
<protein>
    <submittedName>
        <fullName evidence="1">Hydrolase</fullName>
    </submittedName>
</protein>
<dbReference type="STRING" id="1437608.GCA_000771645_01290"/>
<name>A0A086ZXN5_9BIFI</name>
<dbReference type="PANTHER" id="PTHR43611">
    <property type="entry name" value="ALPHA-D-GLUCOSE 1-PHOSPHATE PHOSPHATASE"/>
    <property type="match status" value="1"/>
</dbReference>
<dbReference type="InterPro" id="IPR036412">
    <property type="entry name" value="HAD-like_sf"/>
</dbReference>
<dbReference type="AlphaFoldDB" id="A0A086ZXN5"/>
<dbReference type="eggNOG" id="COG1011">
    <property type="taxonomic scope" value="Bacteria"/>
</dbReference>
<dbReference type="Gene3D" id="3.40.50.1000">
    <property type="entry name" value="HAD superfamily/HAD-like"/>
    <property type="match status" value="1"/>
</dbReference>
<dbReference type="InterPro" id="IPR023214">
    <property type="entry name" value="HAD_sf"/>
</dbReference>
<keyword evidence="1" id="KW-0378">Hydrolase</keyword>
<keyword evidence="2" id="KW-1185">Reference proteome</keyword>